<feature type="binding site" evidence="8">
    <location>
        <position position="254"/>
    </location>
    <ligand>
        <name>NAD(+)</name>
        <dbReference type="ChEBI" id="CHEBI:57540"/>
    </ligand>
</feature>
<dbReference type="KEGG" id="fmr:Fuma_06154"/>
<dbReference type="InterPro" id="IPR012999">
    <property type="entry name" value="Pyr_OxRdtase_I_AS"/>
</dbReference>
<dbReference type="Gene3D" id="3.50.50.60">
    <property type="entry name" value="FAD/NAD(P)-binding domain"/>
    <property type="match status" value="2"/>
</dbReference>
<dbReference type="InterPro" id="IPR004099">
    <property type="entry name" value="Pyr_nucl-diS_OxRdtase_dimer"/>
</dbReference>
<keyword evidence="2 10" id="KW-0285">Flavoprotein</keyword>
<feature type="binding site" evidence="8">
    <location>
        <position position="322"/>
    </location>
    <ligand>
        <name>NAD(+)</name>
        <dbReference type="ChEBI" id="CHEBI:57540"/>
    </ligand>
</feature>
<dbReference type="InterPro" id="IPR023753">
    <property type="entry name" value="FAD/NAD-binding_dom"/>
</dbReference>
<feature type="binding site" evidence="8">
    <location>
        <position position="100"/>
    </location>
    <ligand>
        <name>FAD</name>
        <dbReference type="ChEBI" id="CHEBI:57692"/>
    </ligand>
</feature>
<gene>
    <name evidence="13" type="primary">merA</name>
    <name evidence="13" type="ORF">Fuma_06154</name>
</gene>
<dbReference type="GO" id="GO:0016152">
    <property type="term" value="F:mercury (II) reductase (NADP+) activity"/>
    <property type="evidence" value="ECO:0007669"/>
    <property type="project" value="UniProtKB-EC"/>
</dbReference>
<keyword evidence="8" id="KW-0520">NAD</keyword>
<dbReference type="GO" id="GO:0003955">
    <property type="term" value="F:NAD(P)H dehydrogenase (quinone) activity"/>
    <property type="evidence" value="ECO:0007669"/>
    <property type="project" value="TreeGrafter"/>
</dbReference>
<dbReference type="GO" id="GO:0016668">
    <property type="term" value="F:oxidoreductase activity, acting on a sulfur group of donors, NAD(P) as acceptor"/>
    <property type="evidence" value="ECO:0007669"/>
    <property type="project" value="InterPro"/>
</dbReference>
<dbReference type="InterPro" id="IPR001100">
    <property type="entry name" value="Pyr_nuc-diS_OxRdtase"/>
</dbReference>
<reference evidence="13 14" key="1">
    <citation type="journal article" date="2016" name="Front. Microbiol.">
        <title>Fuerstia marisgermanicae gen. nov., sp. nov., an Unusual Member of the Phylum Planctomycetes from the German Wadden Sea.</title>
        <authorList>
            <person name="Kohn T."/>
            <person name="Heuer A."/>
            <person name="Jogler M."/>
            <person name="Vollmers J."/>
            <person name="Boedeker C."/>
            <person name="Bunk B."/>
            <person name="Rast P."/>
            <person name="Borchert D."/>
            <person name="Glockner I."/>
            <person name="Freese H.M."/>
            <person name="Klenk H.P."/>
            <person name="Overmann J."/>
            <person name="Kaster A.K."/>
            <person name="Rohde M."/>
            <person name="Wiegand S."/>
            <person name="Jogler C."/>
        </authorList>
    </citation>
    <scope>NUCLEOTIDE SEQUENCE [LARGE SCALE GENOMIC DNA]</scope>
    <source>
        <strain evidence="13 14">NH11</strain>
    </source>
</reference>
<feature type="domain" description="Pyridine nucleotide-disulphide oxidoreductase dimerisation" evidence="11">
    <location>
        <begin position="401"/>
        <end position="508"/>
    </location>
</feature>
<dbReference type="PRINTS" id="PR00368">
    <property type="entry name" value="FADPNR"/>
</dbReference>
<feature type="binding site" evidence="8">
    <location>
        <position position="165"/>
    </location>
    <ligand>
        <name>FAD</name>
        <dbReference type="ChEBI" id="CHEBI:57692"/>
    </ligand>
</feature>
<dbReference type="SUPFAM" id="SSF51905">
    <property type="entry name" value="FAD/NAD(P)-binding domain"/>
    <property type="match status" value="1"/>
</dbReference>
<dbReference type="Gene3D" id="3.30.390.30">
    <property type="match status" value="1"/>
</dbReference>
<feature type="disulfide bond" description="Redox-active" evidence="9">
    <location>
        <begin position="91"/>
        <end position="96"/>
    </location>
</feature>
<evidence type="ECO:0000256" key="9">
    <source>
        <dbReference type="PIRSR" id="PIRSR000350-4"/>
    </source>
</evidence>
<comment type="cofactor">
    <cofactor evidence="8">
        <name>FAD</name>
        <dbReference type="ChEBI" id="CHEBI:57692"/>
    </cofactor>
    <text evidence="8">Binds 1 FAD per subunit.</text>
</comment>
<evidence type="ECO:0000256" key="3">
    <source>
        <dbReference type="ARBA" id="ARBA00022827"/>
    </source>
</evidence>
<keyword evidence="5 10" id="KW-0560">Oxidoreductase</keyword>
<feature type="domain" description="FAD/NAD(P)-binding" evidence="12">
    <location>
        <begin position="54"/>
        <end position="376"/>
    </location>
</feature>
<accession>A0A1P8WR06</accession>
<dbReference type="FunFam" id="3.30.390.30:FF:000001">
    <property type="entry name" value="Dihydrolipoyl dehydrogenase"/>
    <property type="match status" value="1"/>
</dbReference>
<keyword evidence="4" id="KW-0521">NADP</keyword>
<proteinExistence type="inferred from homology"/>
<keyword evidence="14" id="KW-1185">Reference proteome</keyword>
<dbReference type="Pfam" id="PF07992">
    <property type="entry name" value="Pyr_redox_2"/>
    <property type="match status" value="1"/>
</dbReference>
<dbReference type="GO" id="GO:0050660">
    <property type="term" value="F:flavin adenine dinucleotide binding"/>
    <property type="evidence" value="ECO:0007669"/>
    <property type="project" value="TreeGrafter"/>
</dbReference>
<dbReference type="NCBIfam" id="NF004991">
    <property type="entry name" value="PRK06370.1-3"/>
    <property type="match status" value="1"/>
</dbReference>
<protein>
    <submittedName>
        <fullName evidence="13">Mercuric reductase</fullName>
        <ecNumber evidence="13">1.16.1.1</ecNumber>
    </submittedName>
</protein>
<evidence type="ECO:0000256" key="1">
    <source>
        <dbReference type="ARBA" id="ARBA00007532"/>
    </source>
</evidence>
<dbReference type="PANTHER" id="PTHR43014">
    <property type="entry name" value="MERCURIC REDUCTASE"/>
    <property type="match status" value="1"/>
</dbReference>
<organism evidence="13 14">
    <name type="scientific">Fuerstiella marisgermanici</name>
    <dbReference type="NCBI Taxonomy" id="1891926"/>
    <lineage>
        <taxon>Bacteria</taxon>
        <taxon>Pseudomonadati</taxon>
        <taxon>Planctomycetota</taxon>
        <taxon>Planctomycetia</taxon>
        <taxon>Planctomycetales</taxon>
        <taxon>Planctomycetaceae</taxon>
        <taxon>Fuerstiella</taxon>
    </lineage>
</organism>
<evidence type="ECO:0000256" key="8">
    <source>
        <dbReference type="PIRSR" id="PIRSR000350-3"/>
    </source>
</evidence>
<evidence type="ECO:0000256" key="2">
    <source>
        <dbReference type="ARBA" id="ARBA00022630"/>
    </source>
</evidence>
<evidence type="ECO:0000256" key="6">
    <source>
        <dbReference type="ARBA" id="ARBA00023157"/>
    </source>
</evidence>
<dbReference type="Proteomes" id="UP000187735">
    <property type="component" value="Chromosome"/>
</dbReference>
<dbReference type="EMBL" id="CP017641">
    <property type="protein sequence ID" value="APZ96485.1"/>
    <property type="molecule type" value="Genomic_DNA"/>
</dbReference>
<dbReference type="AlphaFoldDB" id="A0A1P8WR06"/>
<sequence length="536" mass="57772">MTATIESTTSAEHEIAESMKHELVQLTPYDKHNQELEASVHPPDWKNPTPDKPYHLVVIGAGTAGLVTAAGAAGLGARVALIERELMGGDCLNVGCVPSKGIIRAARVAATVRDAELFGVNVPPDVTFDFGKAMERMRRLRTKISPNDSAQRFADMGIDVYFGQGTFVDENTVTVTQKDGSVSTLKFKKAVIATGARASAPPIPGLDSVDYLTNENLFSLTELPQRFGIVGSGPIGSEMAQSFARFGSEVFLFERDGHILTREDADAAAVVQKQFERDGVHLMLNSNNMAVKPTDDGKICVSAVQNGVPSDTVVDQLLIAVGRAPNTDGLNLEAVNVKYDRPGIEVNDNLQTTNPRIYAAGDICSKYKFTHAADFQARIVIQNALFAVGPFGKKKASDLIIPWATYTSPEIAHVGMYEHDAKDAGVEIDTYIQEFADVDRAILEGQDEGFVKVHTKKGTDEIVGATIVAENAGDMISEITVAMTSKVGLSKIASAIHPYPTQAEAIRKLGDQINRTKLTPLARKVLNLLRRLNVGA</sequence>
<dbReference type="PRINTS" id="PR00411">
    <property type="entry name" value="PNDRDTASEI"/>
</dbReference>
<evidence type="ECO:0000256" key="5">
    <source>
        <dbReference type="ARBA" id="ARBA00023002"/>
    </source>
</evidence>
<keyword evidence="7 10" id="KW-0676">Redox-active center</keyword>
<dbReference type="InterPro" id="IPR016156">
    <property type="entry name" value="FAD/NAD-linked_Rdtase_dimer_sf"/>
</dbReference>
<dbReference type="PANTHER" id="PTHR43014:SF2">
    <property type="entry name" value="MERCURIC REDUCTASE"/>
    <property type="match status" value="1"/>
</dbReference>
<keyword evidence="3 8" id="KW-0274">FAD</keyword>
<evidence type="ECO:0000313" key="14">
    <source>
        <dbReference type="Proteomes" id="UP000187735"/>
    </source>
</evidence>
<evidence type="ECO:0000256" key="10">
    <source>
        <dbReference type="RuleBase" id="RU003691"/>
    </source>
</evidence>
<name>A0A1P8WR06_9PLAN</name>
<dbReference type="InterPro" id="IPR036188">
    <property type="entry name" value="FAD/NAD-bd_sf"/>
</dbReference>
<keyword evidence="6" id="KW-1015">Disulfide bond</keyword>
<dbReference type="SUPFAM" id="SSF55424">
    <property type="entry name" value="FAD/NAD-linked reductases, dimerisation (C-terminal) domain"/>
    <property type="match status" value="1"/>
</dbReference>
<feature type="binding site" evidence="8">
    <location>
        <position position="362"/>
    </location>
    <ligand>
        <name>FAD</name>
        <dbReference type="ChEBI" id="CHEBI:57692"/>
    </ligand>
</feature>
<evidence type="ECO:0000259" key="11">
    <source>
        <dbReference type="Pfam" id="PF02852"/>
    </source>
</evidence>
<evidence type="ECO:0000256" key="4">
    <source>
        <dbReference type="ARBA" id="ARBA00022857"/>
    </source>
</evidence>
<dbReference type="Pfam" id="PF02852">
    <property type="entry name" value="Pyr_redox_dim"/>
    <property type="match status" value="1"/>
</dbReference>
<evidence type="ECO:0000259" key="12">
    <source>
        <dbReference type="Pfam" id="PF07992"/>
    </source>
</evidence>
<feature type="binding site" evidence="8">
    <location>
        <begin position="231"/>
        <end position="238"/>
    </location>
    <ligand>
        <name>NAD(+)</name>
        <dbReference type="ChEBI" id="CHEBI:57540"/>
    </ligand>
</feature>
<dbReference type="PIRSF" id="PIRSF000350">
    <property type="entry name" value="Mercury_reductase_MerA"/>
    <property type="match status" value="1"/>
</dbReference>
<dbReference type="STRING" id="1891926.Fuma_06154"/>
<evidence type="ECO:0000256" key="7">
    <source>
        <dbReference type="ARBA" id="ARBA00023284"/>
    </source>
</evidence>
<dbReference type="EC" id="1.16.1.1" evidence="13"/>
<evidence type="ECO:0000313" key="13">
    <source>
        <dbReference type="EMBL" id="APZ96485.1"/>
    </source>
</evidence>
<comment type="similarity">
    <text evidence="1 10">Belongs to the class-I pyridine nucleotide-disulfide oxidoreductase family.</text>
</comment>
<keyword evidence="8" id="KW-0547">Nucleotide-binding</keyword>
<dbReference type="PROSITE" id="PS00076">
    <property type="entry name" value="PYRIDINE_REDOX_1"/>
    <property type="match status" value="1"/>
</dbReference>